<comment type="caution">
    <text evidence="1">The sequence shown here is derived from an EMBL/GenBank/DDBJ whole genome shotgun (WGS) entry which is preliminary data.</text>
</comment>
<accession>A0A318SZN0</accession>
<dbReference type="Proteomes" id="UP000247454">
    <property type="component" value="Unassembled WGS sequence"/>
</dbReference>
<protein>
    <submittedName>
        <fullName evidence="1">Uncharacterized protein</fullName>
    </submittedName>
</protein>
<dbReference type="EMBL" id="QJTF01000018">
    <property type="protein sequence ID" value="PYE86914.1"/>
    <property type="molecule type" value="Genomic_DNA"/>
</dbReference>
<proteinExistence type="predicted"/>
<evidence type="ECO:0000313" key="1">
    <source>
        <dbReference type="EMBL" id="PYE86914.1"/>
    </source>
</evidence>
<evidence type="ECO:0000313" key="2">
    <source>
        <dbReference type="Proteomes" id="UP000247454"/>
    </source>
</evidence>
<gene>
    <name evidence="1" type="ORF">C7477_11852</name>
</gene>
<organism evidence="1 2">
    <name type="scientific">Phyllobacterium leguminum</name>
    <dbReference type="NCBI Taxonomy" id="314237"/>
    <lineage>
        <taxon>Bacteria</taxon>
        <taxon>Pseudomonadati</taxon>
        <taxon>Pseudomonadota</taxon>
        <taxon>Alphaproteobacteria</taxon>
        <taxon>Hyphomicrobiales</taxon>
        <taxon>Phyllobacteriaceae</taxon>
        <taxon>Phyllobacterium</taxon>
    </lineage>
</organism>
<name>A0A318SZN0_9HYPH</name>
<dbReference type="AlphaFoldDB" id="A0A318SZN0"/>
<reference evidence="1 2" key="1">
    <citation type="submission" date="2018-06" db="EMBL/GenBank/DDBJ databases">
        <title>Genomic Encyclopedia of Type Strains, Phase III (KMG-III): the genomes of soil and plant-associated and newly described type strains.</title>
        <authorList>
            <person name="Whitman W."/>
        </authorList>
    </citation>
    <scope>NUCLEOTIDE SEQUENCE [LARGE SCALE GENOMIC DNA]</scope>
    <source>
        <strain evidence="1 2">ORS 1419</strain>
    </source>
</reference>
<dbReference type="RefSeq" id="WP_110753345.1">
    <property type="nucleotide sequence ID" value="NZ_QJTF01000018.1"/>
</dbReference>
<sequence length="200" mass="21700">MPAPFEIIAAPFTAYYAPLGTAFPVISAAPAADWTKIGTSGDKNYDEEGVTVQHTQDINKVRSLGSTGPIKAFRREEDLIISFTVWDVSLENYRLALNQNEVSTTAAGVGTAGTRSVQFYKGEQVATMALLLRSHVSPYGDGMNMQYEVPYCFMSGNPEPAYRKGEPAGMALEFTALRDPAAVTDAASFGRLLIQHQKPL</sequence>
<dbReference type="OrthoDB" id="7452562at2"/>
<keyword evidence="2" id="KW-1185">Reference proteome</keyword>